<dbReference type="InterPro" id="IPR040843">
    <property type="entry name" value="RAMA"/>
</dbReference>
<protein>
    <recommendedName>
        <fullName evidence="1">GIY-YIG domain-containing protein</fullName>
    </recommendedName>
</protein>
<reference evidence="2" key="1">
    <citation type="journal article" date="2014" name="Front. Microbiol.">
        <title>High frequency of phylogenetically diverse reductive dehalogenase-homologous genes in deep subseafloor sedimentary metagenomes.</title>
        <authorList>
            <person name="Kawai M."/>
            <person name="Futagami T."/>
            <person name="Toyoda A."/>
            <person name="Takaki Y."/>
            <person name="Nishi S."/>
            <person name="Hori S."/>
            <person name="Arai W."/>
            <person name="Tsubouchi T."/>
            <person name="Morono Y."/>
            <person name="Uchiyama I."/>
            <person name="Ito T."/>
            <person name="Fujiyama A."/>
            <person name="Inagaki F."/>
            <person name="Takami H."/>
        </authorList>
    </citation>
    <scope>NUCLEOTIDE SEQUENCE</scope>
    <source>
        <strain evidence="2">Expedition CK06-06</strain>
    </source>
</reference>
<dbReference type="InterPro" id="IPR000305">
    <property type="entry name" value="GIY-YIG_endonuc"/>
</dbReference>
<dbReference type="EMBL" id="BARS01015916">
    <property type="protein sequence ID" value="GAF95815.1"/>
    <property type="molecule type" value="Genomic_DNA"/>
</dbReference>
<organism evidence="2">
    <name type="scientific">marine sediment metagenome</name>
    <dbReference type="NCBI Taxonomy" id="412755"/>
    <lineage>
        <taxon>unclassified sequences</taxon>
        <taxon>metagenomes</taxon>
        <taxon>ecological metagenomes</taxon>
    </lineage>
</organism>
<dbReference type="PROSITE" id="PS50164">
    <property type="entry name" value="GIY_YIG"/>
    <property type="match status" value="1"/>
</dbReference>
<proteinExistence type="predicted"/>
<evidence type="ECO:0000259" key="1">
    <source>
        <dbReference type="PROSITE" id="PS50164"/>
    </source>
</evidence>
<dbReference type="InterPro" id="IPR035901">
    <property type="entry name" value="GIY-YIG_endonuc_sf"/>
</dbReference>
<dbReference type="Pfam" id="PF18755">
    <property type="entry name" value="RAMA"/>
    <property type="match status" value="1"/>
</dbReference>
<dbReference type="Pfam" id="PF01541">
    <property type="entry name" value="GIY-YIG"/>
    <property type="match status" value="1"/>
</dbReference>
<name>X0V587_9ZZZZ</name>
<comment type="caution">
    <text evidence="2">The sequence shown here is derived from an EMBL/GenBank/DDBJ whole genome shotgun (WGS) entry which is preliminary data.</text>
</comment>
<dbReference type="CDD" id="cd00719">
    <property type="entry name" value="GIY-YIG_SF"/>
    <property type="match status" value="1"/>
</dbReference>
<feature type="domain" description="GIY-YIG" evidence="1">
    <location>
        <begin position="38"/>
        <end position="118"/>
    </location>
</feature>
<dbReference type="SUPFAM" id="SSF82771">
    <property type="entry name" value="GIY-YIG endonuclease"/>
    <property type="match status" value="1"/>
</dbReference>
<accession>X0V587</accession>
<evidence type="ECO:0000313" key="2">
    <source>
        <dbReference type="EMBL" id="GAF95815.1"/>
    </source>
</evidence>
<sequence length="239" mass="27629">MARKKKYKTRAIVAGYVEKVSAQIFDRYQKEITDMIRGYQGLYALYRKDKLYYVGLASNLKSRIKHHLSNRHKGKWTHFSLYIIRKAGHIKELESLLLRIAYPAGNTMKGKLRNSKNLLPILRKQVANKSREEIETIFEGTSSFAKKSKKKERIKRKAELPLKGLLKSYQRIYCFYKGNKFRAKVLPSGIIKMIPGGQLFNSPSSAAKAIIDKGAVNGWNFWKYKDKSGNLVPLKKLRK</sequence>
<dbReference type="AlphaFoldDB" id="X0V587"/>
<gene>
    <name evidence="2" type="ORF">S01H1_26272</name>
</gene>